<dbReference type="InterPro" id="IPR015109">
    <property type="entry name" value="Restrct_endonuc_II_EcoRII_C"/>
</dbReference>
<evidence type="ECO:0000259" key="1">
    <source>
        <dbReference type="Pfam" id="PF09019"/>
    </source>
</evidence>
<dbReference type="Proteomes" id="UP000004956">
    <property type="component" value="Unassembled WGS sequence"/>
</dbReference>
<protein>
    <submittedName>
        <fullName evidence="2">EcoRII protein</fullName>
    </submittedName>
</protein>
<evidence type="ECO:0000313" key="3">
    <source>
        <dbReference type="Proteomes" id="UP000004956"/>
    </source>
</evidence>
<dbReference type="AlphaFoldDB" id="H3KI73"/>
<dbReference type="STRING" id="762967.HMPREF9440_02475"/>
<dbReference type="GO" id="GO:0009036">
    <property type="term" value="F:type II site-specific deoxyribonuclease activity"/>
    <property type="evidence" value="ECO:0007669"/>
    <property type="project" value="InterPro"/>
</dbReference>
<accession>H3KI73</accession>
<reference evidence="2 3" key="1">
    <citation type="submission" date="2011-11" db="EMBL/GenBank/DDBJ databases">
        <authorList>
            <person name="Weinstock G."/>
            <person name="Sodergren E."/>
            <person name="Clifton S."/>
            <person name="Fulton L."/>
            <person name="Fulton B."/>
            <person name="Courtney L."/>
            <person name="Fronick C."/>
            <person name="Harrison M."/>
            <person name="Strong C."/>
            <person name="Farmer C."/>
            <person name="Delahaunty K."/>
            <person name="Markovic C."/>
            <person name="Hall O."/>
            <person name="Minx P."/>
            <person name="Tomlinson C."/>
            <person name="Mitreva M."/>
            <person name="Hou S."/>
            <person name="Chen J."/>
            <person name="Wollam A."/>
            <person name="Pepin K.H."/>
            <person name="Johnson M."/>
            <person name="Bhonagiri V."/>
            <person name="Zhang X."/>
            <person name="Suruliraj S."/>
            <person name="Warren W."/>
            <person name="Chinwalla A."/>
            <person name="Mardis E.R."/>
            <person name="Wilson R.K."/>
        </authorList>
    </citation>
    <scope>NUCLEOTIDE SEQUENCE [LARGE SCALE GENOMIC DNA]</scope>
    <source>
        <strain evidence="2 3">YIT 11816</strain>
    </source>
</reference>
<proteinExistence type="predicted"/>
<name>H3KI73_9BURK</name>
<gene>
    <name evidence="2" type="ORF">HMPREF9440_02475</name>
</gene>
<comment type="caution">
    <text evidence="2">The sequence shown here is derived from an EMBL/GenBank/DDBJ whole genome shotgun (WGS) entry which is preliminary data.</text>
</comment>
<dbReference type="GO" id="GO:0003677">
    <property type="term" value="F:DNA binding"/>
    <property type="evidence" value="ECO:0007669"/>
    <property type="project" value="InterPro"/>
</dbReference>
<dbReference type="InterPro" id="IPR038365">
    <property type="entry name" value="EcoRII_C_sf"/>
</dbReference>
<dbReference type="OrthoDB" id="9797574at2"/>
<evidence type="ECO:0000313" key="2">
    <source>
        <dbReference type="EMBL" id="EHY30185.1"/>
    </source>
</evidence>
<dbReference type="PATRIC" id="fig|762967.3.peg.1951"/>
<keyword evidence="3" id="KW-1185">Reference proteome</keyword>
<feature type="domain" description="Restriction endonuclease type II EcoRII C-terminal" evidence="1">
    <location>
        <begin position="167"/>
        <end position="317"/>
    </location>
</feature>
<dbReference type="InterPro" id="IPR011335">
    <property type="entry name" value="Restrct_endonuc-II-like"/>
</dbReference>
<dbReference type="EMBL" id="AFBQ01000379">
    <property type="protein sequence ID" value="EHY30185.1"/>
    <property type="molecule type" value="Genomic_DNA"/>
</dbReference>
<dbReference type="GO" id="GO:0009307">
    <property type="term" value="P:DNA restriction-modification system"/>
    <property type="evidence" value="ECO:0007669"/>
    <property type="project" value="InterPro"/>
</dbReference>
<dbReference type="Gene3D" id="3.40.91.80">
    <property type="match status" value="1"/>
</dbReference>
<organism evidence="2 3">
    <name type="scientific">Sutterella parvirubra YIT 11816</name>
    <dbReference type="NCBI Taxonomy" id="762967"/>
    <lineage>
        <taxon>Bacteria</taxon>
        <taxon>Pseudomonadati</taxon>
        <taxon>Pseudomonadota</taxon>
        <taxon>Betaproteobacteria</taxon>
        <taxon>Burkholderiales</taxon>
        <taxon>Sutterellaceae</taxon>
        <taxon>Sutterella</taxon>
    </lineage>
</organism>
<sequence length="335" mass="37210">MNDVTERFARGTQLLLAQTKVGKLLVIAAPSGSEAAGLVRRVFACGTDGMAEGEVRPVQLSNQKLDLPLLSILAREFGLTLDDGSECERRGAILDEAFPSADHFPSAPEFSRFVREQCGADVDLLGHPDEALVALQEEEERFSAALEPRLLRQALRRKFAGERSLQLEKMTARQFDDILEATSSTLSSLKTRSGCALHHHVAHILSERGVSYTERGDADDAQPAGFILSVADAMSEADHPAERFLASKPELKDDWRKVFTDIEDIRVKYLLTLDCSISEASLEDMTAAGVRLVVPQPYRQTYPASLQRRIITFADFIEEVLEFQKNLPDADRRPR</sequence>
<dbReference type="Pfam" id="PF09019">
    <property type="entry name" value="EcoRII-C"/>
    <property type="match status" value="1"/>
</dbReference>
<dbReference type="RefSeq" id="WP_008543907.1">
    <property type="nucleotide sequence ID" value="NZ_JH605019.1"/>
</dbReference>
<dbReference type="SUPFAM" id="SSF52980">
    <property type="entry name" value="Restriction endonuclease-like"/>
    <property type="match status" value="1"/>
</dbReference>
<dbReference type="HOGENOM" id="CLU_828813_0_0_4"/>